<dbReference type="PRINTS" id="PR00038">
    <property type="entry name" value="HTHLUXR"/>
</dbReference>
<protein>
    <submittedName>
        <fullName evidence="6">DNA-binding CsgD family transcriptional regulator/type II secretory pathway predicted ATPase ExeA</fullName>
    </submittedName>
</protein>
<dbReference type="InterPro" id="IPR027417">
    <property type="entry name" value="P-loop_NTPase"/>
</dbReference>
<keyword evidence="7" id="KW-1185">Reference proteome</keyword>
<proteinExistence type="predicted"/>
<dbReference type="InterPro" id="IPR016032">
    <property type="entry name" value="Sig_transdc_resp-reg_C-effctor"/>
</dbReference>
<evidence type="ECO:0000313" key="6">
    <source>
        <dbReference type="EMBL" id="MBE1524892.1"/>
    </source>
</evidence>
<organism evidence="6 7">
    <name type="scientific">Nesterenkonia lutea</name>
    <dbReference type="NCBI Taxonomy" id="272919"/>
    <lineage>
        <taxon>Bacteria</taxon>
        <taxon>Bacillati</taxon>
        <taxon>Actinomycetota</taxon>
        <taxon>Actinomycetes</taxon>
        <taxon>Micrococcales</taxon>
        <taxon>Micrococcaceae</taxon>
        <taxon>Nesterenkonia</taxon>
    </lineage>
</organism>
<reference evidence="6 7" key="1">
    <citation type="submission" date="2020-10" db="EMBL/GenBank/DDBJ databases">
        <title>Sequencing the genomes of 1000 actinobacteria strains.</title>
        <authorList>
            <person name="Klenk H.-P."/>
        </authorList>
    </citation>
    <scope>NUCLEOTIDE SEQUENCE [LARGE SCALE GENOMIC DNA]</scope>
    <source>
        <strain evidence="6 7">DSM 15666</strain>
    </source>
</reference>
<dbReference type="EMBL" id="JADBED010000001">
    <property type="protein sequence ID" value="MBE1524892.1"/>
    <property type="molecule type" value="Genomic_DNA"/>
</dbReference>
<name>A0ABR9JHD3_9MICC</name>
<dbReference type="PANTHER" id="PTHR44688">
    <property type="entry name" value="DNA-BINDING TRANSCRIPTIONAL ACTIVATOR DEVR_DOSR"/>
    <property type="match status" value="1"/>
</dbReference>
<dbReference type="Pfam" id="PF00196">
    <property type="entry name" value="GerE"/>
    <property type="match status" value="1"/>
</dbReference>
<dbReference type="Pfam" id="PF13401">
    <property type="entry name" value="AAA_22"/>
    <property type="match status" value="1"/>
</dbReference>
<evidence type="ECO:0000313" key="7">
    <source>
        <dbReference type="Proteomes" id="UP000643525"/>
    </source>
</evidence>
<dbReference type="Gene3D" id="1.10.10.10">
    <property type="entry name" value="Winged helix-like DNA-binding domain superfamily/Winged helix DNA-binding domain"/>
    <property type="match status" value="1"/>
</dbReference>
<dbReference type="CDD" id="cd06170">
    <property type="entry name" value="LuxR_C_like"/>
    <property type="match status" value="1"/>
</dbReference>
<dbReference type="InterPro" id="IPR049945">
    <property type="entry name" value="AAA_22"/>
</dbReference>
<dbReference type="GO" id="GO:0003677">
    <property type="term" value="F:DNA binding"/>
    <property type="evidence" value="ECO:0007669"/>
    <property type="project" value="UniProtKB-KW"/>
</dbReference>
<dbReference type="InterPro" id="IPR000792">
    <property type="entry name" value="Tscrpt_reg_LuxR_C"/>
</dbReference>
<evidence type="ECO:0000256" key="1">
    <source>
        <dbReference type="ARBA" id="ARBA00023015"/>
    </source>
</evidence>
<feature type="region of interest" description="Disordered" evidence="4">
    <location>
        <begin position="866"/>
        <end position="891"/>
    </location>
</feature>
<dbReference type="Proteomes" id="UP000643525">
    <property type="component" value="Unassembled WGS sequence"/>
</dbReference>
<evidence type="ECO:0000256" key="4">
    <source>
        <dbReference type="SAM" id="MobiDB-lite"/>
    </source>
</evidence>
<sequence length="968" mass="105233">MDQLRRAAELASQRRAQVVYIEGFVGAGKSELLREALKPYDQWREIAVVLDREQSSVSGALLRRLVLPPEVPVGDQSIDELVSQGLGRAESLRRPTVITLANIQWIDSESAEALLRICTLLRDAAVLVVMCGTPSTRPVVSRLGDFARNSPNATHLTLTPLSKVETHELLAQHLHTPLSVSLIETVHRETSGYPLLISEVGEHLAATPVGQRRLAASVAAMKGGHAARRMRRALDDMLESVSDETQRALQLLAVAAEPLRKHQLDAALGHSADVHGLLGSGLVILDDSSLGYEVRNSLVAEALVEKIHVTDLADIHQKLMTVVGAARALSHRVEIARILPGADSESALISDLAAAAREAVNRGELDQAFHRRLDIAQLRPDPDALQELMDLAVPLGHLDCFVRFESAIRSLVPGLLRQAGIAFVELDRENMHGAVAALEQQRWSDAGSPAGLTYAYATAHVTVQLGIRSASADIGDIQNETLAMLEVMDQDLSRRIELQDQGETPRSALEWERAHVTGLRASIRMWRAMERREPHRMSEAVELITGELHTLHDIPGSELFQLGLLAARGTRLRLIGDPNSAYADLHSTGVIPPDLPLLTYSRIQLSHVLFMAGFWEEGEDVVASSGGSALSAGEDSIALLSYLTWALVPVARGRYDDVAPLVAEISAVRKEVGPVVSAALAYLHAWKAVVEGEHEDAVQQLLRMRDDSGGWARAGIEPMLLLVREAHYAGWGSLVTSLRRAVATGESPARAEFLETVTDYCEAFGAWQAHDPATAMTRFLRVSEWLDAQPPLRHGQPVSDSGGYRMFKALNFLDMGALVLAFPDELRRHRSTVVDGLEWTAAAFASIGSPGLLRITLDELSALRPRLTGGPRGAHTAYPPTPAQPAAKSGPVAEDVTSVHAGPMDGLSARERQVAVLISDGWTNKEIAAELGVSVRTVDFHVRNALVKFDVSSRHEIRQKLRGGVRRG</sequence>
<dbReference type="SMART" id="SM00421">
    <property type="entry name" value="HTH_LUXR"/>
    <property type="match status" value="1"/>
</dbReference>
<evidence type="ECO:0000259" key="5">
    <source>
        <dbReference type="PROSITE" id="PS50043"/>
    </source>
</evidence>
<dbReference type="PROSITE" id="PS00622">
    <property type="entry name" value="HTH_LUXR_1"/>
    <property type="match status" value="1"/>
</dbReference>
<feature type="domain" description="HTH luxR-type" evidence="5">
    <location>
        <begin position="900"/>
        <end position="968"/>
    </location>
</feature>
<evidence type="ECO:0000256" key="3">
    <source>
        <dbReference type="ARBA" id="ARBA00023163"/>
    </source>
</evidence>
<dbReference type="InterPro" id="IPR036388">
    <property type="entry name" value="WH-like_DNA-bd_sf"/>
</dbReference>
<gene>
    <name evidence="6" type="ORF">H4W27_002010</name>
</gene>
<dbReference type="SUPFAM" id="SSF52540">
    <property type="entry name" value="P-loop containing nucleoside triphosphate hydrolases"/>
    <property type="match status" value="1"/>
</dbReference>
<keyword evidence="3" id="KW-0804">Transcription</keyword>
<keyword evidence="2 6" id="KW-0238">DNA-binding</keyword>
<accession>A0ABR9JHD3</accession>
<keyword evidence="1" id="KW-0805">Transcription regulation</keyword>
<dbReference type="PANTHER" id="PTHR44688:SF16">
    <property type="entry name" value="DNA-BINDING TRANSCRIPTIONAL ACTIVATOR DEVR_DOSR"/>
    <property type="match status" value="1"/>
</dbReference>
<dbReference type="SUPFAM" id="SSF46894">
    <property type="entry name" value="C-terminal effector domain of the bipartite response regulators"/>
    <property type="match status" value="1"/>
</dbReference>
<dbReference type="PROSITE" id="PS50043">
    <property type="entry name" value="HTH_LUXR_2"/>
    <property type="match status" value="1"/>
</dbReference>
<comment type="caution">
    <text evidence="6">The sequence shown here is derived from an EMBL/GenBank/DDBJ whole genome shotgun (WGS) entry which is preliminary data.</text>
</comment>
<evidence type="ECO:0000256" key="2">
    <source>
        <dbReference type="ARBA" id="ARBA00023125"/>
    </source>
</evidence>